<evidence type="ECO:0000259" key="3">
    <source>
        <dbReference type="Pfam" id="PF13556"/>
    </source>
</evidence>
<dbReference type="EMBL" id="JAATVY010000004">
    <property type="protein sequence ID" value="NJC69872.1"/>
    <property type="molecule type" value="Genomic_DNA"/>
</dbReference>
<evidence type="ECO:0008006" key="7">
    <source>
        <dbReference type="Google" id="ProtNLM"/>
    </source>
</evidence>
<reference evidence="5 6" key="1">
    <citation type="submission" date="2020-03" db="EMBL/GenBank/DDBJ databases">
        <title>WGS of the type strain of Planosporangium spp.</title>
        <authorList>
            <person name="Thawai C."/>
        </authorList>
    </citation>
    <scope>NUCLEOTIDE SEQUENCE [LARGE SCALE GENOMIC DNA]</scope>
    <source>
        <strain evidence="5 6">TBRC 5610</strain>
    </source>
</reference>
<dbReference type="Pfam" id="PF13556">
    <property type="entry name" value="HTH_30"/>
    <property type="match status" value="1"/>
</dbReference>
<gene>
    <name evidence="5" type="ORF">HC031_09090</name>
</gene>
<organism evidence="5 6">
    <name type="scientific">Planosporangium thailandense</name>
    <dbReference type="NCBI Taxonomy" id="765197"/>
    <lineage>
        <taxon>Bacteria</taxon>
        <taxon>Bacillati</taxon>
        <taxon>Actinomycetota</taxon>
        <taxon>Actinomycetes</taxon>
        <taxon>Micromonosporales</taxon>
        <taxon>Micromonosporaceae</taxon>
        <taxon>Planosporangium</taxon>
    </lineage>
</organism>
<dbReference type="InterPro" id="IPR025736">
    <property type="entry name" value="PucR_C-HTH_dom"/>
</dbReference>
<accession>A0ABX0XV22</accession>
<dbReference type="RefSeq" id="WP_167924741.1">
    <property type="nucleotide sequence ID" value="NZ_JAATVY010000004.1"/>
</dbReference>
<evidence type="ECO:0000256" key="2">
    <source>
        <dbReference type="SAM" id="MobiDB-lite"/>
    </source>
</evidence>
<protein>
    <recommendedName>
        <fullName evidence="7">CdaR family transcriptional regulator</fullName>
    </recommendedName>
</protein>
<feature type="domain" description="CdaR GGDEF-like" evidence="4">
    <location>
        <begin position="223"/>
        <end position="338"/>
    </location>
</feature>
<evidence type="ECO:0000259" key="4">
    <source>
        <dbReference type="Pfam" id="PF17853"/>
    </source>
</evidence>
<comment type="similarity">
    <text evidence="1">Belongs to the CdaR family.</text>
</comment>
<feature type="domain" description="PucR C-terminal helix-turn-helix" evidence="3">
    <location>
        <begin position="386"/>
        <end position="444"/>
    </location>
</feature>
<dbReference type="InterPro" id="IPR042070">
    <property type="entry name" value="PucR_C-HTH_sf"/>
</dbReference>
<feature type="region of interest" description="Disordered" evidence="2">
    <location>
        <begin position="454"/>
        <end position="489"/>
    </location>
</feature>
<sequence>MDEGGRRLLKELLAAAEPRIVILASSEGDRTADRGHVIVPISPDDYDVESLILEIRHVIEHPDQATTRHLAALQRSLSISLSHDQPIPDLLRRLRMRYNAAFALIDSDGRAAHATGPVPLRMIYEQISLTTADSQRIAVEGWNGVAARIHPVDETDTMGGWLVAATRRNDFADQSITAAVHIAATLVETSQRVAAVARGQERAVRAALLEQAIALRPVRGDQQLGGRIAGLGISFGEELRVAVLRPRSTRPGATRNSSLAELDVVLQQTLAAAHVPALTATRNGVLTALLQTSPRDLRRLLISSPVKFGGVTVGVGRRVTDVGDVADSYHDAQLALRMIHRRRTGTLLLSYEDFDMASRLFADVGLERMESWARRYLDVVIDKPGLLHALVIYFEHDQNINAAARALGIHPNSLRYRLTKVEELLDISLRSPSAIASLLLALTALDLSLNENQRIRPGAQSPPDSDATGAATDFGQEGPRTGVVRGSDS</sequence>
<dbReference type="Pfam" id="PF17853">
    <property type="entry name" value="GGDEF_2"/>
    <property type="match status" value="1"/>
</dbReference>
<dbReference type="PANTHER" id="PTHR33744:SF7">
    <property type="entry name" value="PUCR FAMILY TRANSCRIPTIONAL REGULATOR"/>
    <property type="match status" value="1"/>
</dbReference>
<evidence type="ECO:0000313" key="5">
    <source>
        <dbReference type="EMBL" id="NJC69872.1"/>
    </source>
</evidence>
<dbReference type="InterPro" id="IPR041522">
    <property type="entry name" value="CdaR_GGDEF"/>
</dbReference>
<keyword evidence="6" id="KW-1185">Reference proteome</keyword>
<proteinExistence type="inferred from homology"/>
<evidence type="ECO:0000313" key="6">
    <source>
        <dbReference type="Proteomes" id="UP000722989"/>
    </source>
</evidence>
<dbReference type="InterPro" id="IPR051448">
    <property type="entry name" value="CdaR-like_regulators"/>
</dbReference>
<dbReference type="Proteomes" id="UP000722989">
    <property type="component" value="Unassembled WGS sequence"/>
</dbReference>
<name>A0ABX0XV22_9ACTN</name>
<evidence type="ECO:0000256" key="1">
    <source>
        <dbReference type="ARBA" id="ARBA00006754"/>
    </source>
</evidence>
<dbReference type="Gene3D" id="1.10.10.2840">
    <property type="entry name" value="PucR C-terminal helix-turn-helix domain"/>
    <property type="match status" value="1"/>
</dbReference>
<dbReference type="PANTHER" id="PTHR33744">
    <property type="entry name" value="CARBOHYDRATE DIACID REGULATOR"/>
    <property type="match status" value="1"/>
</dbReference>
<comment type="caution">
    <text evidence="5">The sequence shown here is derived from an EMBL/GenBank/DDBJ whole genome shotgun (WGS) entry which is preliminary data.</text>
</comment>